<evidence type="ECO:0000313" key="2">
    <source>
        <dbReference type="EMBL" id="CAF4688522.1"/>
    </source>
</evidence>
<comment type="caution">
    <text evidence="2">The sequence shown here is derived from an EMBL/GenBank/DDBJ whole genome shotgun (WGS) entry which is preliminary data.</text>
</comment>
<evidence type="ECO:0000313" key="3">
    <source>
        <dbReference type="Proteomes" id="UP000676336"/>
    </source>
</evidence>
<name>A0A8S3A0H8_9BILA</name>
<dbReference type="Proteomes" id="UP000676336">
    <property type="component" value="Unassembled WGS sequence"/>
</dbReference>
<proteinExistence type="predicted"/>
<evidence type="ECO:0000256" key="1">
    <source>
        <dbReference type="SAM" id="MobiDB-lite"/>
    </source>
</evidence>
<dbReference type="EMBL" id="CAJOBI010123196">
    <property type="protein sequence ID" value="CAF4688522.1"/>
    <property type="molecule type" value="Genomic_DNA"/>
</dbReference>
<dbReference type="AlphaFoldDB" id="A0A8S3A0H8"/>
<feature type="non-terminal residue" evidence="2">
    <location>
        <position position="1"/>
    </location>
</feature>
<organism evidence="2 3">
    <name type="scientific">Rotaria magnacalcarata</name>
    <dbReference type="NCBI Taxonomy" id="392030"/>
    <lineage>
        <taxon>Eukaryota</taxon>
        <taxon>Metazoa</taxon>
        <taxon>Spiralia</taxon>
        <taxon>Gnathifera</taxon>
        <taxon>Rotifera</taxon>
        <taxon>Eurotatoria</taxon>
        <taxon>Bdelloidea</taxon>
        <taxon>Philodinida</taxon>
        <taxon>Philodinidae</taxon>
        <taxon>Rotaria</taxon>
    </lineage>
</organism>
<feature type="region of interest" description="Disordered" evidence="1">
    <location>
        <begin position="1"/>
        <end position="20"/>
    </location>
</feature>
<gene>
    <name evidence="2" type="ORF">SMN809_LOCUS42573</name>
</gene>
<reference evidence="2" key="1">
    <citation type="submission" date="2021-02" db="EMBL/GenBank/DDBJ databases">
        <authorList>
            <person name="Nowell W R."/>
        </authorList>
    </citation>
    <scope>NUCLEOTIDE SEQUENCE</scope>
</reference>
<accession>A0A8S3A0H8</accession>
<sequence>PTTYRARSRSIQSGPMMTRSLNMNGSTQNLNQATFSNNDMANKLFGE</sequence>
<protein>
    <submittedName>
        <fullName evidence="2">Uncharacterized protein</fullName>
    </submittedName>
</protein>